<evidence type="ECO:0000313" key="1">
    <source>
        <dbReference type="EMBL" id="KAF0042822.1"/>
    </source>
</evidence>
<comment type="caution">
    <text evidence="1">The sequence shown here is derived from an EMBL/GenBank/DDBJ whole genome shotgun (WGS) entry which is preliminary data.</text>
</comment>
<sequence>MNTSSVISRRHRSSSKCGENELNLVNVAKLLLHNQFSNKVLLDLNRFRVRTESFLNSICMLTGVRRNLHSGTFWFGGYLRDSCRPPSAKTPTGAQKGWEGQFKAEKVLQHTPSTCGPIGFTAVAIDSNNVTAKSKQLSQKRTPAETENHSLLQSPIISNPRGTRIPTGWPTKRPCRYHTSAVPWPTFMSPKKIKRRQYIRYTGDVIDRLQ</sequence>
<protein>
    <submittedName>
        <fullName evidence="1">Uncharacterized protein</fullName>
    </submittedName>
</protein>
<proteinExistence type="predicted"/>
<organism evidence="1 2">
    <name type="scientific">Scophthalmus maximus</name>
    <name type="common">Turbot</name>
    <name type="synonym">Psetta maxima</name>
    <dbReference type="NCBI Taxonomy" id="52904"/>
    <lineage>
        <taxon>Eukaryota</taxon>
        <taxon>Metazoa</taxon>
        <taxon>Chordata</taxon>
        <taxon>Craniata</taxon>
        <taxon>Vertebrata</taxon>
        <taxon>Euteleostomi</taxon>
        <taxon>Actinopterygii</taxon>
        <taxon>Neopterygii</taxon>
        <taxon>Teleostei</taxon>
        <taxon>Neoteleostei</taxon>
        <taxon>Acanthomorphata</taxon>
        <taxon>Carangaria</taxon>
        <taxon>Pleuronectiformes</taxon>
        <taxon>Pleuronectoidei</taxon>
        <taxon>Scophthalmidae</taxon>
        <taxon>Scophthalmus</taxon>
    </lineage>
</organism>
<gene>
    <name evidence="1" type="ORF">F2P81_004159</name>
</gene>
<dbReference type="Proteomes" id="UP000438429">
    <property type="component" value="Unassembled WGS sequence"/>
</dbReference>
<accession>A0A6A4TLE8</accession>
<evidence type="ECO:0000313" key="2">
    <source>
        <dbReference type="Proteomes" id="UP000438429"/>
    </source>
</evidence>
<reference evidence="1 2" key="1">
    <citation type="submission" date="2019-06" db="EMBL/GenBank/DDBJ databases">
        <title>Draft genomes of female and male turbot (Scophthalmus maximus).</title>
        <authorList>
            <person name="Xu H."/>
            <person name="Xu X.-W."/>
            <person name="Shao C."/>
            <person name="Chen S."/>
        </authorList>
    </citation>
    <scope>NUCLEOTIDE SEQUENCE [LARGE SCALE GENOMIC DNA]</scope>
    <source>
        <strain evidence="1">Ysfricsl-2016a</strain>
        <tissue evidence="1">Blood</tissue>
    </source>
</reference>
<dbReference type="EMBL" id="VEVO01000004">
    <property type="protein sequence ID" value="KAF0042822.1"/>
    <property type="molecule type" value="Genomic_DNA"/>
</dbReference>
<dbReference type="AlphaFoldDB" id="A0A6A4TLE8"/>
<name>A0A6A4TLE8_SCOMX</name>